<name>A0A182RY89_ANOFN</name>
<accession>A0A182RY89</accession>
<protein>
    <recommendedName>
        <fullName evidence="2">Integrase catalytic domain-containing protein</fullName>
    </recommendedName>
</protein>
<dbReference type="GO" id="GO:0003676">
    <property type="term" value="F:nucleic acid binding"/>
    <property type="evidence" value="ECO:0007669"/>
    <property type="project" value="InterPro"/>
</dbReference>
<evidence type="ECO:0000313" key="1">
    <source>
        <dbReference type="EnsemblMetazoa" id="AFUN011262-PA"/>
    </source>
</evidence>
<organism evidence="1">
    <name type="scientific">Anopheles funestus</name>
    <name type="common">African malaria mosquito</name>
    <dbReference type="NCBI Taxonomy" id="62324"/>
    <lineage>
        <taxon>Eukaryota</taxon>
        <taxon>Metazoa</taxon>
        <taxon>Ecdysozoa</taxon>
        <taxon>Arthropoda</taxon>
        <taxon>Hexapoda</taxon>
        <taxon>Insecta</taxon>
        <taxon>Pterygota</taxon>
        <taxon>Neoptera</taxon>
        <taxon>Endopterygota</taxon>
        <taxon>Diptera</taxon>
        <taxon>Nematocera</taxon>
        <taxon>Culicoidea</taxon>
        <taxon>Culicidae</taxon>
        <taxon>Anophelinae</taxon>
        <taxon>Anopheles</taxon>
    </lineage>
</organism>
<dbReference type="VEuPathDB" id="VectorBase:AFUN2_014130"/>
<reference evidence="1" key="1">
    <citation type="submission" date="2020-05" db="UniProtKB">
        <authorList>
            <consortium name="EnsemblMetazoa"/>
        </authorList>
    </citation>
    <scope>IDENTIFICATION</scope>
    <source>
        <strain evidence="1">FUMOZ</strain>
    </source>
</reference>
<dbReference type="AlphaFoldDB" id="A0A182RY89"/>
<dbReference type="STRING" id="62324.A0A182RY89"/>
<dbReference type="Gene3D" id="3.30.420.10">
    <property type="entry name" value="Ribonuclease H-like superfamily/Ribonuclease H"/>
    <property type="match status" value="1"/>
</dbReference>
<sequence length="79" mass="9229">MIMGMIQLHSDNATIFRGANNKLKELFNQFRYQQFVTFVENFCHSPEIEWHFIPSDAPEFGGLWEAAVKSTKTHLKRVV</sequence>
<evidence type="ECO:0008006" key="2">
    <source>
        <dbReference type="Google" id="ProtNLM"/>
    </source>
</evidence>
<proteinExistence type="predicted"/>
<dbReference type="VEuPathDB" id="VectorBase:AFUN011262"/>
<dbReference type="EnsemblMetazoa" id="AFUN011262-RA">
    <property type="protein sequence ID" value="AFUN011262-PA"/>
    <property type="gene ID" value="AFUN011262"/>
</dbReference>
<dbReference type="InterPro" id="IPR036397">
    <property type="entry name" value="RNaseH_sf"/>
</dbReference>